<gene>
    <name evidence="3" type="ORF">MQE39_10665</name>
</gene>
<name>A0AB35UP38_9FIRM</name>
<keyword evidence="1" id="KW-0238">DNA-binding</keyword>
<dbReference type="CDD" id="cd00093">
    <property type="entry name" value="HTH_XRE"/>
    <property type="match status" value="1"/>
</dbReference>
<evidence type="ECO:0000259" key="2">
    <source>
        <dbReference type="PROSITE" id="PS50943"/>
    </source>
</evidence>
<dbReference type="Pfam" id="PF12844">
    <property type="entry name" value="HTH_19"/>
    <property type="match status" value="1"/>
</dbReference>
<evidence type="ECO:0000256" key="1">
    <source>
        <dbReference type="ARBA" id="ARBA00023125"/>
    </source>
</evidence>
<dbReference type="AlphaFoldDB" id="A0AB35UP38"/>
<feature type="domain" description="HTH cro/C1-type" evidence="2">
    <location>
        <begin position="7"/>
        <end position="61"/>
    </location>
</feature>
<organism evidence="3 4">
    <name type="scientific">Dielma fastidiosa</name>
    <dbReference type="NCBI Taxonomy" id="1034346"/>
    <lineage>
        <taxon>Bacteria</taxon>
        <taxon>Bacillati</taxon>
        <taxon>Bacillota</taxon>
        <taxon>Erysipelotrichia</taxon>
        <taxon>Erysipelotrichales</taxon>
        <taxon>Erysipelotrichaceae</taxon>
        <taxon>Dielma</taxon>
    </lineage>
</organism>
<sequence>MSIGERIKQRRKELGLTLRDISAKTGISSGNLSEIENNKYLPSADKLISLCGVLDCSIDWILIGSSNSRAEESIPQRKISVTEKLLLNLFSKLNEDNQNLVVDFMENVLEKQNQNIVISKSKDTASRDIFFK</sequence>
<accession>A0AB35UP38</accession>
<protein>
    <submittedName>
        <fullName evidence="3">Helix-turn-helix domain-containing protein</fullName>
    </submittedName>
</protein>
<dbReference type="InterPro" id="IPR010982">
    <property type="entry name" value="Lambda_DNA-bd_dom_sf"/>
</dbReference>
<dbReference type="PANTHER" id="PTHR46558:SF11">
    <property type="entry name" value="HTH-TYPE TRANSCRIPTIONAL REGULATOR XRE"/>
    <property type="match status" value="1"/>
</dbReference>
<dbReference type="PROSITE" id="PS50943">
    <property type="entry name" value="HTH_CROC1"/>
    <property type="match status" value="1"/>
</dbReference>
<dbReference type="InterPro" id="IPR001387">
    <property type="entry name" value="Cro/C1-type_HTH"/>
</dbReference>
<proteinExistence type="predicted"/>
<dbReference type="Gene3D" id="1.10.260.40">
    <property type="entry name" value="lambda repressor-like DNA-binding domains"/>
    <property type="match status" value="1"/>
</dbReference>
<dbReference type="Proteomes" id="UP001276902">
    <property type="component" value="Unassembled WGS sequence"/>
</dbReference>
<dbReference type="PANTHER" id="PTHR46558">
    <property type="entry name" value="TRACRIPTIONAL REGULATORY PROTEIN-RELATED-RELATED"/>
    <property type="match status" value="1"/>
</dbReference>
<evidence type="ECO:0000313" key="4">
    <source>
        <dbReference type="Proteomes" id="UP001276902"/>
    </source>
</evidence>
<evidence type="ECO:0000313" key="3">
    <source>
        <dbReference type="EMBL" id="MDY5168576.1"/>
    </source>
</evidence>
<dbReference type="SUPFAM" id="SSF47413">
    <property type="entry name" value="lambda repressor-like DNA-binding domains"/>
    <property type="match status" value="1"/>
</dbReference>
<reference evidence="3" key="1">
    <citation type="submission" date="2022-03" db="EMBL/GenBank/DDBJ databases">
        <title>First case of bacteraemia caused by Dielma fastidiosa in a patient hospitalised with diverticulitis.</title>
        <authorList>
            <person name="Forman-Ankjaer B."/>
            <person name="Hvid-Jensen F."/>
            <person name="Kobel C.M."/>
            <person name="Greve T."/>
        </authorList>
    </citation>
    <scope>NUCLEOTIDE SEQUENCE</scope>
    <source>
        <strain evidence="3">AUH_DF_2021</strain>
    </source>
</reference>
<dbReference type="EMBL" id="JALDAW010000016">
    <property type="protein sequence ID" value="MDY5168576.1"/>
    <property type="molecule type" value="Genomic_DNA"/>
</dbReference>
<dbReference type="SMART" id="SM00530">
    <property type="entry name" value="HTH_XRE"/>
    <property type="match status" value="1"/>
</dbReference>
<dbReference type="RefSeq" id="WP_320883802.1">
    <property type="nucleotide sequence ID" value="NZ_BAABZA010000010.1"/>
</dbReference>
<dbReference type="GO" id="GO:0003677">
    <property type="term" value="F:DNA binding"/>
    <property type="evidence" value="ECO:0007669"/>
    <property type="project" value="UniProtKB-KW"/>
</dbReference>
<comment type="caution">
    <text evidence="3">The sequence shown here is derived from an EMBL/GenBank/DDBJ whole genome shotgun (WGS) entry which is preliminary data.</text>
</comment>